<accession>A0A1G1WDF4</accession>
<dbReference type="STRING" id="1802595.A2134_02680"/>
<comment type="caution">
    <text evidence="2">The sequence shown here is derived from an EMBL/GenBank/DDBJ whole genome shotgun (WGS) entry which is preliminary data.</text>
</comment>
<protein>
    <recommendedName>
        <fullName evidence="4">Glycerophosphoryl diester phosphodiesterase membrane domain-containing protein</fullName>
    </recommendedName>
</protein>
<feature type="transmembrane region" description="Helical" evidence="1">
    <location>
        <begin position="180"/>
        <end position="211"/>
    </location>
</feature>
<gene>
    <name evidence="2" type="ORF">A2134_02680</name>
</gene>
<dbReference type="Proteomes" id="UP000178162">
    <property type="component" value="Unassembled WGS sequence"/>
</dbReference>
<evidence type="ECO:0000313" key="3">
    <source>
        <dbReference type="Proteomes" id="UP000178162"/>
    </source>
</evidence>
<keyword evidence="1" id="KW-1133">Transmembrane helix</keyword>
<feature type="transmembrane region" description="Helical" evidence="1">
    <location>
        <begin position="281"/>
        <end position="309"/>
    </location>
</feature>
<evidence type="ECO:0000256" key="1">
    <source>
        <dbReference type="SAM" id="Phobius"/>
    </source>
</evidence>
<feature type="transmembrane region" description="Helical" evidence="1">
    <location>
        <begin position="90"/>
        <end position="112"/>
    </location>
</feature>
<reference evidence="2 3" key="1">
    <citation type="journal article" date="2016" name="Nat. Commun.">
        <title>Thousands of microbial genomes shed light on interconnected biogeochemical processes in an aquifer system.</title>
        <authorList>
            <person name="Anantharaman K."/>
            <person name="Brown C.T."/>
            <person name="Hug L.A."/>
            <person name="Sharon I."/>
            <person name="Castelle C.J."/>
            <person name="Probst A.J."/>
            <person name="Thomas B.C."/>
            <person name="Singh A."/>
            <person name="Wilkins M.J."/>
            <person name="Karaoz U."/>
            <person name="Brodie E.L."/>
            <person name="Williams K.H."/>
            <person name="Hubbard S.S."/>
            <person name="Banfield J.F."/>
        </authorList>
    </citation>
    <scope>NUCLEOTIDE SEQUENCE [LARGE SCALE GENOMIC DNA]</scope>
</reference>
<feature type="transmembrane region" description="Helical" evidence="1">
    <location>
        <begin position="242"/>
        <end position="275"/>
    </location>
</feature>
<proteinExistence type="predicted"/>
<evidence type="ECO:0000313" key="2">
    <source>
        <dbReference type="EMBL" id="OGY25726.1"/>
    </source>
</evidence>
<organism evidence="2 3">
    <name type="scientific">Candidatus Woykebacteria bacterium RBG_16_39_9b</name>
    <dbReference type="NCBI Taxonomy" id="1802595"/>
    <lineage>
        <taxon>Bacteria</taxon>
        <taxon>Candidatus Woykeibacteriota</taxon>
    </lineage>
</organism>
<dbReference type="EMBL" id="MHCR01000010">
    <property type="protein sequence ID" value="OGY25726.1"/>
    <property type="molecule type" value="Genomic_DNA"/>
</dbReference>
<feature type="transmembrane region" description="Helical" evidence="1">
    <location>
        <begin position="20"/>
        <end position="43"/>
    </location>
</feature>
<sequence length="324" mass="35776">MDFGKLITESFNIAWNKKILWIFGALAGGVSGFGGIFNLISYVPSSLPFESPKDKALSTLNVLGANTASQDNQVWYKTASDVLFSPDLQVIILIILAALVVILLFGLLAAFINNLANSALVYSIINLPEREPKLNEGLKAGLHFWFRYLKLNLIVISSYLTLIILLIVVPLIFFLLSLKIIGIIFAIISFLLFLLSIFILGIPVSIILLIAQRIIIAKNSQVIDSLKEAVLLFKNNLGNSILAWLIIWALSFVYGFLTLFLTFIIGAPLVGIVIASFNTSVAAGITVIAVSAVIFMTIFILIGSVWSVFQSSFWTIFYTYLERR</sequence>
<feature type="transmembrane region" description="Helical" evidence="1">
    <location>
        <begin position="151"/>
        <end position="174"/>
    </location>
</feature>
<keyword evidence="1" id="KW-0472">Membrane</keyword>
<keyword evidence="1" id="KW-0812">Transmembrane</keyword>
<evidence type="ECO:0008006" key="4">
    <source>
        <dbReference type="Google" id="ProtNLM"/>
    </source>
</evidence>
<dbReference type="AlphaFoldDB" id="A0A1G1WDF4"/>
<name>A0A1G1WDF4_9BACT</name>